<dbReference type="EMBL" id="CP055900">
    <property type="protein sequence ID" value="QKX59531.1"/>
    <property type="molecule type" value="Genomic_DNA"/>
</dbReference>
<dbReference type="OrthoDB" id="5430869at2759"/>
<dbReference type="GeneID" id="55994160"/>
<dbReference type="KEGG" id="trg:TRUGW13939_06665"/>
<evidence type="ECO:0000313" key="1">
    <source>
        <dbReference type="EMBL" id="QKX59531.1"/>
    </source>
</evidence>
<proteinExistence type="predicted"/>
<dbReference type="AlphaFoldDB" id="A0A7H8R1H2"/>
<protein>
    <submittedName>
        <fullName evidence="1">Uncharacterized protein</fullName>
    </submittedName>
</protein>
<sequence>MENNERCPSAHTSSQSQTSVVVPCVNEEEQSNTTVPFRGPNHVTTAEDFRLNGDVQSGLDYFSPFYMPAVSWHLANPEPASSGNEQEIRSSPFSLVDNASMPLVQGPVDEPSLSTWPSTLEPFSLLARYNEIVNTITGFPNTCVAIPVATGEFSPAVEISAAMNAFIRTIARIPVIGLDATVQDRMDSPVGTSLRNTSGMSMG</sequence>
<name>A0A7H8R1H2_TALRU</name>
<accession>A0A7H8R1H2</accession>
<organism evidence="1 2">
    <name type="scientific">Talaromyces rugulosus</name>
    <name type="common">Penicillium rugulosum</name>
    <dbReference type="NCBI Taxonomy" id="121627"/>
    <lineage>
        <taxon>Eukaryota</taxon>
        <taxon>Fungi</taxon>
        <taxon>Dikarya</taxon>
        <taxon>Ascomycota</taxon>
        <taxon>Pezizomycotina</taxon>
        <taxon>Eurotiomycetes</taxon>
        <taxon>Eurotiomycetidae</taxon>
        <taxon>Eurotiales</taxon>
        <taxon>Trichocomaceae</taxon>
        <taxon>Talaromyces</taxon>
        <taxon>Talaromyces sect. Islandici</taxon>
    </lineage>
</organism>
<dbReference type="RefSeq" id="XP_035345709.1">
    <property type="nucleotide sequence ID" value="XM_035489816.1"/>
</dbReference>
<dbReference type="Proteomes" id="UP000509510">
    <property type="component" value="Chromosome III"/>
</dbReference>
<reference evidence="2" key="1">
    <citation type="submission" date="2020-06" db="EMBL/GenBank/DDBJ databases">
        <title>A chromosome-scale genome assembly of Talaromyces rugulosus W13939.</title>
        <authorList>
            <person name="Wang B."/>
            <person name="Guo L."/>
            <person name="Ye K."/>
            <person name="Wang L."/>
        </authorList>
    </citation>
    <scope>NUCLEOTIDE SEQUENCE [LARGE SCALE GENOMIC DNA]</scope>
    <source>
        <strain evidence="2">W13939</strain>
    </source>
</reference>
<keyword evidence="2" id="KW-1185">Reference proteome</keyword>
<evidence type="ECO:0000313" key="2">
    <source>
        <dbReference type="Proteomes" id="UP000509510"/>
    </source>
</evidence>
<gene>
    <name evidence="1" type="ORF">TRUGW13939_06665</name>
</gene>